<dbReference type="InterPro" id="IPR024096">
    <property type="entry name" value="NO_sig/Golgi_transp_ligand-bd"/>
</dbReference>
<dbReference type="SMART" id="SM00989">
    <property type="entry name" value="V4R"/>
    <property type="match status" value="1"/>
</dbReference>
<reference evidence="2 3" key="2">
    <citation type="journal article" date="2016" name="Genome Announc.">
        <title>Complete Genome Sequences of Two Interactive Moderate Thermophiles, Paenibacillus napthalenovorans 32O-Y and Paenibacillus sp. 32O-W.</title>
        <authorList>
            <person name="Butler R.R.III."/>
            <person name="Wang J."/>
            <person name="Stark B.C."/>
            <person name="Pombert J.F."/>
        </authorList>
    </citation>
    <scope>NUCLEOTIDE SEQUENCE [LARGE SCALE GENOMIC DNA]</scope>
    <source>
        <strain evidence="2 3">32O-Y</strain>
    </source>
</reference>
<comment type="similarity">
    <text evidence="1">Belongs to the CdaR family.</text>
</comment>
<dbReference type="PATRIC" id="fig|162209.4.peg.5126"/>
<dbReference type="PANTHER" id="PTHR33744">
    <property type="entry name" value="CARBOHYDRATE DIACID REGULATOR"/>
    <property type="match status" value="1"/>
</dbReference>
<dbReference type="InterPro" id="IPR041522">
    <property type="entry name" value="CdaR_GGDEF"/>
</dbReference>
<proteinExistence type="inferred from homology"/>
<dbReference type="InterPro" id="IPR010523">
    <property type="entry name" value="XylR_N"/>
</dbReference>
<dbReference type="InterPro" id="IPR042070">
    <property type="entry name" value="PucR_C-HTH_sf"/>
</dbReference>
<dbReference type="Gene3D" id="1.10.10.2840">
    <property type="entry name" value="PucR C-terminal helix-turn-helix domain"/>
    <property type="match status" value="1"/>
</dbReference>
<dbReference type="Gene3D" id="3.30.1380.20">
    <property type="entry name" value="Trafficking protein particle complex subunit 3"/>
    <property type="match status" value="1"/>
</dbReference>
<dbReference type="Pfam" id="PF17853">
    <property type="entry name" value="GGDEF_2"/>
    <property type="match status" value="1"/>
</dbReference>
<dbReference type="AlphaFoldDB" id="A0A0U2WFI4"/>
<dbReference type="STRING" id="162209.IJ22_48560"/>
<dbReference type="InterPro" id="IPR004096">
    <property type="entry name" value="V4R"/>
</dbReference>
<dbReference type="InterPro" id="IPR051448">
    <property type="entry name" value="CdaR-like_regulators"/>
</dbReference>
<dbReference type="Pfam" id="PF02830">
    <property type="entry name" value="V4R"/>
    <property type="match status" value="1"/>
</dbReference>
<name>A0A0U2WFI4_9BACL</name>
<dbReference type="InterPro" id="IPR025736">
    <property type="entry name" value="PucR_C-HTH_dom"/>
</dbReference>
<dbReference type="SUPFAM" id="SSF111126">
    <property type="entry name" value="Ligand-binding domain in the NO signalling and Golgi transport"/>
    <property type="match status" value="1"/>
</dbReference>
<protein>
    <submittedName>
        <fullName evidence="2">Activator of aromatic catabolism</fullName>
    </submittedName>
</protein>
<sequence>MRSADLKLNEFYKTSFDADPRYEKMISIPTSAIGTLRKELIETIGPERMKGFLMRYGWHCGVSDALKMKQLAWDDPAEALLAGPRMHILHGNLEEVIILQNDFDFEKKAMHMEALWRNSYEAKEHLEKFGKGGHPQCHTLVGYASGYLSTIIGEKVIVIEQSCQAMGNDCCFPICKTVKEWNGKADDVLKYYEPDSLINELDRMFEKLRIERDNLNRTYQVHEKLMNEVLREKDLSSIAKVLFQTTGIPVLIEDKHQTVLAMSGIEQHELAERQIKGLSGITRTECLSVKNTCYLVTPIFLQRNIVGYCYFLYDNGLPQEVDWMILERAAVTCSMYLLNERTRLMAEQRMKGSFLDEMISGHLCREEFMRRAQYFEFDVRPPFFMVTLHEKSKKLSSRYPLDFNDELVNSLYNFCRDRQINNLIADKSGKTALLFSETALTERGYTKRDVSKKIVECLQQKYPHLDFKAGVSSSSERLEEIGQLFEESLAALKITNPKSCVVHYDSLGIEGVLFQASNVNLIEKFVDKRLGKLIREDRHKDMELTKTLYHYVSNGCNVHKTSRKMNISISGLRYRLQRLNEILECDINRPAVTYQIYLALQSMIALGELDMNLELEEL</sequence>
<evidence type="ECO:0000313" key="3">
    <source>
        <dbReference type="Proteomes" id="UP000061660"/>
    </source>
</evidence>
<gene>
    <name evidence="2" type="ORF">IJ22_48560</name>
</gene>
<accession>A0A0U2WFI4</accession>
<evidence type="ECO:0000313" key="2">
    <source>
        <dbReference type="EMBL" id="ALS25118.1"/>
    </source>
</evidence>
<dbReference type="KEGG" id="pnp:IJ22_48560"/>
<dbReference type="RefSeq" id="WP_062410554.1">
    <property type="nucleotide sequence ID" value="NZ_CP013652.1"/>
</dbReference>
<dbReference type="OrthoDB" id="154713at2"/>
<keyword evidence="3" id="KW-1185">Reference proteome</keyword>
<reference evidence="3" key="1">
    <citation type="submission" date="2015-12" db="EMBL/GenBank/DDBJ databases">
        <title>Complete genome sequences of two moderately thermophilic Paenibacillus species.</title>
        <authorList>
            <person name="Butler R.III."/>
            <person name="Wang J."/>
            <person name="Stark B.C."/>
            <person name="Pombert J.-F."/>
        </authorList>
    </citation>
    <scope>NUCLEOTIDE SEQUENCE [LARGE SCALE GENOMIC DNA]</scope>
    <source>
        <strain evidence="3">32O-Y</strain>
    </source>
</reference>
<dbReference type="Pfam" id="PF13556">
    <property type="entry name" value="HTH_30"/>
    <property type="match status" value="1"/>
</dbReference>
<dbReference type="EMBL" id="CP013652">
    <property type="protein sequence ID" value="ALS25118.1"/>
    <property type="molecule type" value="Genomic_DNA"/>
</dbReference>
<dbReference type="PANTHER" id="PTHR33744:SF1">
    <property type="entry name" value="DNA-BINDING TRANSCRIPTIONAL ACTIVATOR ADER"/>
    <property type="match status" value="1"/>
</dbReference>
<evidence type="ECO:0000256" key="1">
    <source>
        <dbReference type="ARBA" id="ARBA00006754"/>
    </source>
</evidence>
<dbReference type="Pfam" id="PF06505">
    <property type="entry name" value="XylR_N"/>
    <property type="match status" value="1"/>
</dbReference>
<dbReference type="Proteomes" id="UP000061660">
    <property type="component" value="Chromosome"/>
</dbReference>
<organism evidence="2 3">
    <name type="scientific">Paenibacillus naphthalenovorans</name>
    <dbReference type="NCBI Taxonomy" id="162209"/>
    <lineage>
        <taxon>Bacteria</taxon>
        <taxon>Bacillati</taxon>
        <taxon>Bacillota</taxon>
        <taxon>Bacilli</taxon>
        <taxon>Bacillales</taxon>
        <taxon>Paenibacillaceae</taxon>
        <taxon>Paenibacillus</taxon>
    </lineage>
</organism>